<dbReference type="Proteomes" id="UP000807769">
    <property type="component" value="Unassembled WGS sequence"/>
</dbReference>
<protein>
    <submittedName>
        <fullName evidence="1">Uncharacterized protein</fullName>
    </submittedName>
</protein>
<evidence type="ECO:0000313" key="1">
    <source>
        <dbReference type="EMBL" id="KAG1826108.1"/>
    </source>
</evidence>
<reference evidence="1" key="1">
    <citation type="journal article" date="2020" name="New Phytol.">
        <title>Comparative genomics reveals dynamic genome evolution in host specialist ectomycorrhizal fungi.</title>
        <authorList>
            <person name="Lofgren L.A."/>
            <person name="Nguyen N.H."/>
            <person name="Vilgalys R."/>
            <person name="Ruytinx J."/>
            <person name="Liao H.L."/>
            <person name="Branco S."/>
            <person name="Kuo A."/>
            <person name="LaButti K."/>
            <person name="Lipzen A."/>
            <person name="Andreopoulos W."/>
            <person name="Pangilinan J."/>
            <person name="Riley R."/>
            <person name="Hundley H."/>
            <person name="Na H."/>
            <person name="Barry K."/>
            <person name="Grigoriev I.V."/>
            <person name="Stajich J.E."/>
            <person name="Kennedy P.G."/>
        </authorList>
    </citation>
    <scope>NUCLEOTIDE SEQUENCE</scope>
    <source>
        <strain evidence="1">MN1</strain>
    </source>
</reference>
<dbReference type="GeneID" id="64626328"/>
<gene>
    <name evidence="1" type="ORF">BJ212DRAFT_1295370</name>
</gene>
<proteinExistence type="predicted"/>
<keyword evidence="2" id="KW-1185">Reference proteome</keyword>
<evidence type="ECO:0000313" key="2">
    <source>
        <dbReference type="Proteomes" id="UP000807769"/>
    </source>
</evidence>
<name>A0A9P7JJT9_9AGAM</name>
<organism evidence="1 2">
    <name type="scientific">Suillus subaureus</name>
    <dbReference type="NCBI Taxonomy" id="48587"/>
    <lineage>
        <taxon>Eukaryota</taxon>
        <taxon>Fungi</taxon>
        <taxon>Dikarya</taxon>
        <taxon>Basidiomycota</taxon>
        <taxon>Agaricomycotina</taxon>
        <taxon>Agaricomycetes</taxon>
        <taxon>Agaricomycetidae</taxon>
        <taxon>Boletales</taxon>
        <taxon>Suillineae</taxon>
        <taxon>Suillaceae</taxon>
        <taxon>Suillus</taxon>
    </lineage>
</organism>
<dbReference type="RefSeq" id="XP_041199361.1">
    <property type="nucleotide sequence ID" value="XM_041332311.1"/>
</dbReference>
<comment type="caution">
    <text evidence="1">The sequence shown here is derived from an EMBL/GenBank/DDBJ whole genome shotgun (WGS) entry which is preliminary data.</text>
</comment>
<dbReference type="AlphaFoldDB" id="A0A9P7JJT9"/>
<dbReference type="OrthoDB" id="2691251at2759"/>
<dbReference type="EMBL" id="JABBWG010000002">
    <property type="protein sequence ID" value="KAG1826108.1"/>
    <property type="molecule type" value="Genomic_DNA"/>
</dbReference>
<sequence length="245" mass="28077">MRMLVPTNLAKTLSSSSMKWLHLILQQTHLNQQNKKVKLWEWFQNNSKGKVAAQQHAQGTQDLKEVEVYSKLHYKSKVKPLVSDALKKNLVQPTQRLSAVWQHTTDCFADESEEIKKEIWEETASQRCQKIGQCCWRESENKRRSLSLPMILGQVFEELSALTGGWHYSVVMGGADPLCEGDIMTLSYHHGKTADGLSFGASTPNFHKQYLLPFEQYVPWTHPWCFFTVHASSLIHPNLTLSSTY</sequence>
<accession>A0A9P7JJT9</accession>